<feature type="domain" description="HTH lysR-type" evidence="5">
    <location>
        <begin position="3"/>
        <end position="60"/>
    </location>
</feature>
<keyword evidence="3" id="KW-0238">DNA-binding</keyword>
<evidence type="ECO:0000313" key="7">
    <source>
        <dbReference type="Proteomes" id="UP000253915"/>
    </source>
</evidence>
<evidence type="ECO:0000256" key="3">
    <source>
        <dbReference type="ARBA" id="ARBA00023125"/>
    </source>
</evidence>
<name>A0ABD7GGM6_EGGLN</name>
<sequence length="296" mass="33263">MPMDTKVFAYFAAVEKHRNFSRAAQELYLSPQGLNAAMKRLEGELGVSLFEVRRGAVELTEHGECFSRHISLVNEQLACMREELNAISARDSNSIRLGCALGVLGYLGEGVIASFNEQHDDVRVVVEEELPDYSCERNMAEGKYDFALITNPVECLGFATDSLCEDYQFCWVNRDDELASHDELTLADLAGRTIVTVGEGYKGTSRFLELCSQFGVFPRVVYASEMMGVYESVRTGKAVGLTCRNHVERAPSSSVVGLPLKCLSWGFSICYRRDRVLSYSDHLFLAYMRECRRTYV</sequence>
<gene>
    <name evidence="6" type="ORF">C1853_11060</name>
</gene>
<dbReference type="PANTHER" id="PTHR30419">
    <property type="entry name" value="HTH-TYPE TRANSCRIPTIONAL REGULATOR YBHD"/>
    <property type="match status" value="1"/>
</dbReference>
<organism evidence="6 7">
    <name type="scientific">Eggerthella lenta</name>
    <name type="common">Eubacterium lentum</name>
    <dbReference type="NCBI Taxonomy" id="84112"/>
    <lineage>
        <taxon>Bacteria</taxon>
        <taxon>Bacillati</taxon>
        <taxon>Actinomycetota</taxon>
        <taxon>Coriobacteriia</taxon>
        <taxon>Eggerthellales</taxon>
        <taxon>Eggerthellaceae</taxon>
        <taxon>Eggerthella</taxon>
    </lineage>
</organism>
<dbReference type="AlphaFoldDB" id="A0ABD7GGM6"/>
<evidence type="ECO:0000256" key="1">
    <source>
        <dbReference type="ARBA" id="ARBA00009437"/>
    </source>
</evidence>
<evidence type="ECO:0000313" key="6">
    <source>
        <dbReference type="EMBL" id="RDC36711.1"/>
    </source>
</evidence>
<comment type="caution">
    <text evidence="6">The sequence shown here is derived from an EMBL/GenBank/DDBJ whole genome shotgun (WGS) entry which is preliminary data.</text>
</comment>
<dbReference type="PROSITE" id="PS50931">
    <property type="entry name" value="HTH_LYSR"/>
    <property type="match status" value="1"/>
</dbReference>
<dbReference type="GO" id="GO:0003677">
    <property type="term" value="F:DNA binding"/>
    <property type="evidence" value="ECO:0007669"/>
    <property type="project" value="UniProtKB-KW"/>
</dbReference>
<evidence type="ECO:0000256" key="4">
    <source>
        <dbReference type="ARBA" id="ARBA00023163"/>
    </source>
</evidence>
<dbReference type="Pfam" id="PF00126">
    <property type="entry name" value="HTH_1"/>
    <property type="match status" value="1"/>
</dbReference>
<protein>
    <recommendedName>
        <fullName evidence="5">HTH lysR-type domain-containing protein</fullName>
    </recommendedName>
</protein>
<keyword evidence="2" id="KW-0805">Transcription regulation</keyword>
<accession>A0ABD7GGM6</accession>
<proteinExistence type="inferred from homology"/>
<dbReference type="SUPFAM" id="SSF46785">
    <property type="entry name" value="Winged helix' DNA-binding domain"/>
    <property type="match status" value="1"/>
</dbReference>
<reference evidence="6 7" key="1">
    <citation type="journal article" date="2018" name="Elife">
        <title>Discovery and characterization of a prevalent human gut bacterial enzyme sufficient for the inactivation of a family of plant toxins.</title>
        <authorList>
            <person name="Koppel N."/>
            <person name="Bisanz J.E."/>
            <person name="Pandelia M.E."/>
            <person name="Turnbaugh P.J."/>
            <person name="Balskus E.P."/>
        </authorList>
    </citation>
    <scope>NUCLEOTIDE SEQUENCE [LARGE SCALE GENOMIC DNA]</scope>
    <source>
        <strain evidence="6 7">16A</strain>
    </source>
</reference>
<evidence type="ECO:0000256" key="2">
    <source>
        <dbReference type="ARBA" id="ARBA00023015"/>
    </source>
</evidence>
<dbReference type="InterPro" id="IPR050950">
    <property type="entry name" value="HTH-type_LysR_regulators"/>
</dbReference>
<dbReference type="CDD" id="cd05466">
    <property type="entry name" value="PBP2_LTTR_substrate"/>
    <property type="match status" value="1"/>
</dbReference>
<dbReference type="InterPro" id="IPR036388">
    <property type="entry name" value="WH-like_DNA-bd_sf"/>
</dbReference>
<comment type="similarity">
    <text evidence="1">Belongs to the LysR transcriptional regulatory family.</text>
</comment>
<keyword evidence="4" id="KW-0804">Transcription</keyword>
<evidence type="ECO:0000259" key="5">
    <source>
        <dbReference type="PROSITE" id="PS50931"/>
    </source>
</evidence>
<dbReference type="Gene3D" id="3.40.190.290">
    <property type="match status" value="1"/>
</dbReference>
<dbReference type="Proteomes" id="UP000253915">
    <property type="component" value="Unassembled WGS sequence"/>
</dbReference>
<dbReference type="SUPFAM" id="SSF53850">
    <property type="entry name" value="Periplasmic binding protein-like II"/>
    <property type="match status" value="1"/>
</dbReference>
<dbReference type="EMBL" id="PPUQ01000016">
    <property type="protein sequence ID" value="RDC36711.1"/>
    <property type="molecule type" value="Genomic_DNA"/>
</dbReference>
<dbReference type="InterPro" id="IPR000847">
    <property type="entry name" value="LysR_HTH_N"/>
</dbReference>
<dbReference type="Pfam" id="PF03466">
    <property type="entry name" value="LysR_substrate"/>
    <property type="match status" value="1"/>
</dbReference>
<dbReference type="Gene3D" id="1.10.10.10">
    <property type="entry name" value="Winged helix-like DNA-binding domain superfamily/Winged helix DNA-binding domain"/>
    <property type="match status" value="1"/>
</dbReference>
<dbReference type="InterPro" id="IPR005119">
    <property type="entry name" value="LysR_subst-bd"/>
</dbReference>
<dbReference type="InterPro" id="IPR036390">
    <property type="entry name" value="WH_DNA-bd_sf"/>
</dbReference>